<evidence type="ECO:0000256" key="5">
    <source>
        <dbReference type="ARBA" id="ARBA00022827"/>
    </source>
</evidence>
<reference evidence="15 16" key="1">
    <citation type="submission" date="2019-08" db="EMBL/GenBank/DDBJ databases">
        <authorList>
            <person name="Peeters C."/>
        </authorList>
    </citation>
    <scope>NUCLEOTIDE SEQUENCE [LARGE SCALE GENOMIC DNA]</scope>
    <source>
        <strain evidence="15 16">LMG 31011</strain>
    </source>
</reference>
<feature type="binding site" evidence="12">
    <location>
        <position position="622"/>
    </location>
    <ligand>
        <name>FAD</name>
        <dbReference type="ChEBI" id="CHEBI:57692"/>
    </ligand>
</feature>
<dbReference type="InterPro" id="IPR010199">
    <property type="entry name" value="CysJ"/>
</dbReference>
<dbReference type="Gene3D" id="3.40.50.80">
    <property type="entry name" value="Nucleotide-binding domain of ferredoxin-NADP reductase (FNR) module"/>
    <property type="match status" value="1"/>
</dbReference>
<evidence type="ECO:0000256" key="7">
    <source>
        <dbReference type="ARBA" id="ARBA00022982"/>
    </source>
</evidence>
<dbReference type="InterPro" id="IPR003097">
    <property type="entry name" value="CysJ-like_FAD-binding"/>
</dbReference>
<keyword evidence="16" id="KW-1185">Reference proteome</keyword>
<organism evidence="15 16">
    <name type="scientific">Pandoraea aquatica</name>
    <dbReference type="NCBI Taxonomy" id="2508290"/>
    <lineage>
        <taxon>Bacteria</taxon>
        <taxon>Pseudomonadati</taxon>
        <taxon>Pseudomonadota</taxon>
        <taxon>Betaproteobacteria</taxon>
        <taxon>Burkholderiales</taxon>
        <taxon>Burkholderiaceae</taxon>
        <taxon>Pandoraea</taxon>
    </lineage>
</organism>
<comment type="subunit">
    <text evidence="11">Alpha(8)-beta(8). The alpha component is a flavoprotein, the beta component is a hemoprotein.</text>
</comment>
<dbReference type="CDD" id="cd06199">
    <property type="entry name" value="SiR"/>
    <property type="match status" value="1"/>
</dbReference>
<feature type="domain" description="FAD-binding FR-type" evidence="14">
    <location>
        <begin position="254"/>
        <end position="471"/>
    </location>
</feature>
<feature type="binding site" evidence="12">
    <location>
        <begin position="442"/>
        <end position="445"/>
    </location>
    <ligand>
        <name>FAD</name>
        <dbReference type="ChEBI" id="CHEBI:57692"/>
    </ligand>
</feature>
<dbReference type="GO" id="GO:0004783">
    <property type="term" value="F:sulfite reductase (NADPH) activity"/>
    <property type="evidence" value="ECO:0007669"/>
    <property type="project" value="UniProtKB-EC"/>
</dbReference>
<dbReference type="GO" id="GO:0010181">
    <property type="term" value="F:FMN binding"/>
    <property type="evidence" value="ECO:0007669"/>
    <property type="project" value="InterPro"/>
</dbReference>
<keyword evidence="9 11" id="KW-0198">Cysteine biosynthesis</keyword>
<comment type="cofactor">
    <cofactor evidence="11 12">
        <name>FAD</name>
        <dbReference type="ChEBI" id="CHEBI:57692"/>
    </cofactor>
    <text evidence="11 12">Binds 1 FAD per subunit.</text>
</comment>
<feature type="binding site" evidence="12">
    <location>
        <begin position="114"/>
        <end position="117"/>
    </location>
    <ligand>
        <name>FMN</name>
        <dbReference type="ChEBI" id="CHEBI:58210"/>
    </ligand>
</feature>
<dbReference type="GO" id="GO:0019344">
    <property type="term" value="P:cysteine biosynthetic process"/>
    <property type="evidence" value="ECO:0007669"/>
    <property type="project" value="UniProtKB-KW"/>
</dbReference>
<dbReference type="Pfam" id="PF00258">
    <property type="entry name" value="Flavodoxin_1"/>
    <property type="match status" value="1"/>
</dbReference>
<keyword evidence="6 11" id="KW-0521">NADP</keyword>
<comment type="function">
    <text evidence="11">Component of the sulfite reductase complex that catalyzes the 6-electron reduction of sulfite to sulfide. This is one of several activities required for the biosynthesis of L-cysteine from sulfate. The flavoprotein component catalyzes the electron flow from NADPH -&gt; FAD -&gt; FMN to the hemoprotein component.</text>
</comment>
<evidence type="ECO:0000259" key="14">
    <source>
        <dbReference type="PROSITE" id="PS51384"/>
    </source>
</evidence>
<dbReference type="SUPFAM" id="SSF52343">
    <property type="entry name" value="Ferredoxin reductase-like, C-terminal NADP-linked domain"/>
    <property type="match status" value="1"/>
</dbReference>
<name>A0A5E4SEY6_9BURK</name>
<dbReference type="PROSITE" id="PS50902">
    <property type="entry name" value="FLAVODOXIN_LIKE"/>
    <property type="match status" value="1"/>
</dbReference>
<evidence type="ECO:0000256" key="1">
    <source>
        <dbReference type="ARBA" id="ARBA00022448"/>
    </source>
</evidence>
<dbReference type="NCBIfam" id="TIGR01931">
    <property type="entry name" value="cysJ"/>
    <property type="match status" value="1"/>
</dbReference>
<evidence type="ECO:0000256" key="10">
    <source>
        <dbReference type="ARBA" id="ARBA00052219"/>
    </source>
</evidence>
<dbReference type="RefSeq" id="WP_150574516.1">
    <property type="nucleotide sequence ID" value="NZ_CABPSN010000001.1"/>
</dbReference>
<dbReference type="GO" id="GO:0005829">
    <property type="term" value="C:cytosol"/>
    <property type="evidence" value="ECO:0007669"/>
    <property type="project" value="TreeGrafter"/>
</dbReference>
<feature type="binding site" evidence="12">
    <location>
        <position position="342"/>
    </location>
    <ligand>
        <name>FAD</name>
        <dbReference type="ChEBI" id="CHEBI:57692"/>
    </ligand>
</feature>
<proteinExistence type="predicted"/>
<accession>A0A5E4SEY6</accession>
<dbReference type="OrthoDB" id="9764248at2"/>
<keyword evidence="8 11" id="KW-0560">Oxidoreductase</keyword>
<evidence type="ECO:0000256" key="9">
    <source>
        <dbReference type="ARBA" id="ARBA00023192"/>
    </source>
</evidence>
<dbReference type="InterPro" id="IPR001433">
    <property type="entry name" value="OxRdtase_FAD/NAD-bd"/>
</dbReference>
<keyword evidence="1 11" id="KW-0813">Transport</keyword>
<dbReference type="InterPro" id="IPR039261">
    <property type="entry name" value="FNR_nucleotide-bd"/>
</dbReference>
<dbReference type="AlphaFoldDB" id="A0A5E4SEY6"/>
<evidence type="ECO:0000256" key="2">
    <source>
        <dbReference type="ARBA" id="ARBA00022605"/>
    </source>
</evidence>
<dbReference type="PANTHER" id="PTHR19384:SF128">
    <property type="entry name" value="NADPH OXIDOREDUCTASE A"/>
    <property type="match status" value="1"/>
</dbReference>
<dbReference type="Gene3D" id="1.20.990.10">
    <property type="entry name" value="NADPH-cytochrome p450 Reductase, Chain A, domain 3"/>
    <property type="match status" value="1"/>
</dbReference>
<evidence type="ECO:0000256" key="11">
    <source>
        <dbReference type="PIRNR" id="PIRNR000207"/>
    </source>
</evidence>
<evidence type="ECO:0000259" key="13">
    <source>
        <dbReference type="PROSITE" id="PS50902"/>
    </source>
</evidence>
<feature type="binding site" evidence="12">
    <location>
        <begin position="548"/>
        <end position="552"/>
    </location>
    <ligand>
        <name>NADP(+)</name>
        <dbReference type="ChEBI" id="CHEBI:58349"/>
    </ligand>
</feature>
<dbReference type="EMBL" id="CABPSN010000001">
    <property type="protein sequence ID" value="VVD73865.1"/>
    <property type="molecule type" value="Genomic_DNA"/>
</dbReference>
<dbReference type="PRINTS" id="PR00369">
    <property type="entry name" value="FLAVODOXIN"/>
</dbReference>
<dbReference type="Gene3D" id="2.40.30.10">
    <property type="entry name" value="Translation factors"/>
    <property type="match status" value="1"/>
</dbReference>
<keyword evidence="3 11" id="KW-0285">Flavoprotein</keyword>
<keyword evidence="5 11" id="KW-0274">FAD</keyword>
<dbReference type="GO" id="GO:0050660">
    <property type="term" value="F:flavin adenine dinucleotide binding"/>
    <property type="evidence" value="ECO:0007669"/>
    <property type="project" value="InterPro"/>
</dbReference>
<dbReference type="PRINTS" id="PR00371">
    <property type="entry name" value="FPNCR"/>
</dbReference>
<dbReference type="InterPro" id="IPR017938">
    <property type="entry name" value="Riboflavin_synthase-like_b-brl"/>
</dbReference>
<keyword evidence="4 11" id="KW-0288">FMN</keyword>
<protein>
    <recommendedName>
        <fullName evidence="11">Sulfite reductase [NADPH] flavoprotein alpha-component</fullName>
        <shortName evidence="11">SiR-FP</shortName>
        <ecNumber evidence="11">1.8.1.2</ecNumber>
    </recommendedName>
</protein>
<dbReference type="InterPro" id="IPR001709">
    <property type="entry name" value="Flavoprot_Pyr_Nucl_cyt_Rdtase"/>
</dbReference>
<dbReference type="EC" id="1.8.1.2" evidence="11"/>
<keyword evidence="2 11" id="KW-0028">Amino-acid biosynthesis</keyword>
<evidence type="ECO:0000256" key="4">
    <source>
        <dbReference type="ARBA" id="ARBA00022643"/>
    </source>
</evidence>
<feature type="binding site" evidence="12">
    <location>
        <position position="433"/>
    </location>
    <ligand>
        <name>FAD</name>
        <dbReference type="ChEBI" id="CHEBI:57692"/>
    </ligand>
</feature>
<dbReference type="Gene3D" id="3.40.50.360">
    <property type="match status" value="1"/>
</dbReference>
<dbReference type="SUPFAM" id="SSF52218">
    <property type="entry name" value="Flavoproteins"/>
    <property type="match status" value="1"/>
</dbReference>
<evidence type="ECO:0000256" key="8">
    <source>
        <dbReference type="ARBA" id="ARBA00023002"/>
    </source>
</evidence>
<dbReference type="GO" id="GO:0070814">
    <property type="term" value="P:hydrogen sulfide biosynthetic process"/>
    <property type="evidence" value="ECO:0007669"/>
    <property type="project" value="UniProtKB-UniPathway"/>
</dbReference>
<dbReference type="Proteomes" id="UP000366819">
    <property type="component" value="Unassembled WGS sequence"/>
</dbReference>
<evidence type="ECO:0000256" key="3">
    <source>
        <dbReference type="ARBA" id="ARBA00022630"/>
    </source>
</evidence>
<dbReference type="SUPFAM" id="SSF63380">
    <property type="entry name" value="Riboflavin synthase domain-like"/>
    <property type="match status" value="1"/>
</dbReference>
<dbReference type="InterPro" id="IPR008254">
    <property type="entry name" value="Flavodoxin/NO_synth"/>
</dbReference>
<feature type="binding site" evidence="12">
    <location>
        <begin position="542"/>
        <end position="543"/>
    </location>
    <ligand>
        <name>NADP(+)</name>
        <dbReference type="ChEBI" id="CHEBI:58349"/>
    </ligand>
</feature>
<gene>
    <name evidence="15" type="ORF">PAQ31011_00757</name>
</gene>
<dbReference type="PROSITE" id="PS51384">
    <property type="entry name" value="FAD_FR"/>
    <property type="match status" value="1"/>
</dbReference>
<dbReference type="InterPro" id="IPR023173">
    <property type="entry name" value="NADPH_Cyt_P450_Rdtase_alpha"/>
</dbReference>
<evidence type="ECO:0000313" key="16">
    <source>
        <dbReference type="Proteomes" id="UP000366819"/>
    </source>
</evidence>
<dbReference type="InterPro" id="IPR029039">
    <property type="entry name" value="Flavoprotein-like_sf"/>
</dbReference>
<dbReference type="PANTHER" id="PTHR19384">
    <property type="entry name" value="NITRIC OXIDE SYNTHASE-RELATED"/>
    <property type="match status" value="1"/>
</dbReference>
<dbReference type="InterPro" id="IPR001094">
    <property type="entry name" value="Flavdoxin-like"/>
</dbReference>
<dbReference type="InterPro" id="IPR017927">
    <property type="entry name" value="FAD-bd_FR_type"/>
</dbReference>
<dbReference type="PIRSF" id="PIRSF000207">
    <property type="entry name" value="SiR-FP_CysJ"/>
    <property type="match status" value="1"/>
</dbReference>
<evidence type="ECO:0000313" key="15">
    <source>
        <dbReference type="EMBL" id="VVD73865.1"/>
    </source>
</evidence>
<keyword evidence="7 11" id="KW-0249">Electron transport</keyword>
<dbReference type="UniPathway" id="UPA00140">
    <property type="reaction ID" value="UER00207"/>
</dbReference>
<feature type="binding site" evidence="12">
    <location>
        <begin position="409"/>
        <end position="412"/>
    </location>
    <ligand>
        <name>FAD</name>
        <dbReference type="ChEBI" id="CHEBI:57692"/>
    </ligand>
</feature>
<feature type="binding site" evidence="12">
    <location>
        <position position="584"/>
    </location>
    <ligand>
        <name>NADP(+)</name>
        <dbReference type="ChEBI" id="CHEBI:58349"/>
    </ligand>
</feature>
<feature type="binding site" evidence="12">
    <location>
        <begin position="427"/>
        <end position="429"/>
    </location>
    <ligand>
        <name>FAD</name>
        <dbReference type="ChEBI" id="CHEBI:57692"/>
    </ligand>
</feature>
<feature type="domain" description="Flavodoxin-like" evidence="13">
    <location>
        <begin position="61"/>
        <end position="199"/>
    </location>
</feature>
<dbReference type="Pfam" id="PF00175">
    <property type="entry name" value="NAD_binding_1"/>
    <property type="match status" value="1"/>
</dbReference>
<evidence type="ECO:0000256" key="12">
    <source>
        <dbReference type="PIRSR" id="PIRSR000207-1"/>
    </source>
</evidence>
<comment type="catalytic activity">
    <reaction evidence="10 11">
        <text>hydrogen sulfide + 3 NADP(+) + 3 H2O = sulfite + 3 NADPH + 4 H(+)</text>
        <dbReference type="Rhea" id="RHEA:13801"/>
        <dbReference type="ChEBI" id="CHEBI:15377"/>
        <dbReference type="ChEBI" id="CHEBI:15378"/>
        <dbReference type="ChEBI" id="CHEBI:17359"/>
        <dbReference type="ChEBI" id="CHEBI:29919"/>
        <dbReference type="ChEBI" id="CHEBI:57783"/>
        <dbReference type="ChEBI" id="CHEBI:58349"/>
        <dbReference type="EC" id="1.8.1.2"/>
    </reaction>
</comment>
<comment type="cofactor">
    <cofactor evidence="11 12">
        <name>FMN</name>
        <dbReference type="ChEBI" id="CHEBI:58210"/>
    </cofactor>
    <text evidence="11 12">Binds 1 FMN per subunit.</text>
</comment>
<feature type="binding site" evidence="12">
    <location>
        <begin position="150"/>
        <end position="159"/>
    </location>
    <ligand>
        <name>FMN</name>
        <dbReference type="ChEBI" id="CHEBI:58210"/>
    </ligand>
</feature>
<dbReference type="Pfam" id="PF00667">
    <property type="entry name" value="FAD_binding_1"/>
    <property type="match status" value="1"/>
</dbReference>
<sequence>MQETSPLTVAQVQLLSQLVDGLSAEQMAWVRGFLAGINQSVRQTGHPATVASTANASAPQLMILYGSQTGHAQEVAERAKARAVAAGFKVDLFAMGDYKASRLKHDKLLLVAVSTQGEGEPPDDARDFYDFLHSDKAPQLDGTRFAVLGLGDSSYEKFCQAGKDFDTRLAALGAERLLARVDSDVDYDTQAERWIDEAIEALKPLEQASTQVAGSTAEASAAGNAVSLLDSFTLAALAGGIGTAAKAEPQYSRKHPFDAPVLENITLSGRGSSKEVHHLELSLEGSGLTYEPGDALGVVVKNDARLVDELIDTLALDPQATTTTHDSTLSLRDAFLSAYDITTLSRAFLEKYAALAESTELRSLLSAGNETALRDYLVGRDVLDVVRQFPARKLKAAEFVGTLRTLQPRLYSIASSLAANPEAVHITVGAVRYDSHGRTRRGVASTYLADIARAGASVPVYIEANRNFKLPQDAHAPVIMIGPGTGIAPFRAFVEERQALDAPGKNWLFFGDRNFRTDFLYQREWQRYVKDGALTKIDLAFSRDTEDKVYVQHRLREQGKAVYEWLQEGAFLYVCGDAAHMARDVHTALIDVIEEQGGVSQEVATEYVKTLQREKRYQRDVY</sequence>
<evidence type="ECO:0000256" key="6">
    <source>
        <dbReference type="ARBA" id="ARBA00022857"/>
    </source>
</evidence>
<comment type="pathway">
    <text evidence="11">Sulfur metabolism; hydrogen sulfide biosynthesis; hydrogen sulfide from sulfite (NADPH route): step 1/1.</text>
</comment>
<dbReference type="FunFam" id="3.40.50.80:FF:000001">
    <property type="entry name" value="NADPH--cytochrome P450 reductase 1"/>
    <property type="match status" value="1"/>
</dbReference>